<dbReference type="SUPFAM" id="SSF53335">
    <property type="entry name" value="S-adenosyl-L-methionine-dependent methyltransferases"/>
    <property type="match status" value="1"/>
</dbReference>
<feature type="domain" description="Methyltransferase type 11" evidence="1">
    <location>
        <begin position="74"/>
        <end position="168"/>
    </location>
</feature>
<dbReference type="RefSeq" id="XP_013781524.1">
    <property type="nucleotide sequence ID" value="XM_013926070.2"/>
</dbReference>
<gene>
    <name evidence="3 4" type="primary">LOC106465832</name>
</gene>
<protein>
    <submittedName>
        <fullName evidence="3 4">Uncharacterized protein LOC106465832</fullName>
    </submittedName>
</protein>
<dbReference type="PANTHER" id="PTHR43591:SF110">
    <property type="entry name" value="RHODANESE DOMAIN-CONTAINING PROTEIN"/>
    <property type="match status" value="1"/>
</dbReference>
<dbReference type="CDD" id="cd02440">
    <property type="entry name" value="AdoMet_MTases"/>
    <property type="match status" value="1"/>
</dbReference>
<dbReference type="Pfam" id="PF08241">
    <property type="entry name" value="Methyltransf_11"/>
    <property type="match status" value="1"/>
</dbReference>
<name>A0ABM1BGG7_LIMPO</name>
<dbReference type="PANTHER" id="PTHR43591">
    <property type="entry name" value="METHYLTRANSFERASE"/>
    <property type="match status" value="1"/>
</dbReference>
<organism evidence="2 3">
    <name type="scientific">Limulus polyphemus</name>
    <name type="common">Atlantic horseshoe crab</name>
    <dbReference type="NCBI Taxonomy" id="6850"/>
    <lineage>
        <taxon>Eukaryota</taxon>
        <taxon>Metazoa</taxon>
        <taxon>Ecdysozoa</taxon>
        <taxon>Arthropoda</taxon>
        <taxon>Chelicerata</taxon>
        <taxon>Merostomata</taxon>
        <taxon>Xiphosura</taxon>
        <taxon>Limulidae</taxon>
        <taxon>Limulus</taxon>
    </lineage>
</organism>
<evidence type="ECO:0000313" key="3">
    <source>
        <dbReference type="RefSeq" id="XP_013781524.1"/>
    </source>
</evidence>
<dbReference type="InterPro" id="IPR013216">
    <property type="entry name" value="Methyltransf_11"/>
</dbReference>
<evidence type="ECO:0000259" key="1">
    <source>
        <dbReference type="Pfam" id="PF08241"/>
    </source>
</evidence>
<dbReference type="InterPro" id="IPR029063">
    <property type="entry name" value="SAM-dependent_MTases_sf"/>
</dbReference>
<evidence type="ECO:0000313" key="2">
    <source>
        <dbReference type="Proteomes" id="UP000694941"/>
    </source>
</evidence>
<dbReference type="RefSeq" id="XP_022249489.1">
    <property type="nucleotide sequence ID" value="XM_022393781.1"/>
</dbReference>
<sequence length="227" mass="25266">MSDSDTKSTCPDIHIGKHFINKLCQDKEYEETLKSYTSVAPVYDEYMASAEHIGAKLTAETLDNLGLDKESKIVDIGAGTGALGMLLRERGYKNIDAIDGSEAMLQVAETRNIYQNYTVAIIVKGKKLAVEDNVYDVAVLCAVFCPGNMGSDAFSEIIRIVKPGGIIIWAMRAPHLFADVSEHFRNGKFEADVEELVKKGKWRHFHMPKTIPYFHGNEGTIFTMQVI</sequence>
<dbReference type="Proteomes" id="UP000694941">
    <property type="component" value="Unplaced"/>
</dbReference>
<reference evidence="3 4" key="1">
    <citation type="submission" date="2025-05" db="UniProtKB">
        <authorList>
            <consortium name="RefSeq"/>
        </authorList>
    </citation>
    <scope>IDENTIFICATION</scope>
    <source>
        <tissue evidence="3 4">Muscle</tissue>
    </source>
</reference>
<dbReference type="Gene3D" id="3.40.50.150">
    <property type="entry name" value="Vaccinia Virus protein VP39"/>
    <property type="match status" value="1"/>
</dbReference>
<evidence type="ECO:0000313" key="4">
    <source>
        <dbReference type="RefSeq" id="XP_022249489.1"/>
    </source>
</evidence>
<keyword evidence="2" id="KW-1185">Reference proteome</keyword>
<accession>A0ABM1BGG7</accession>
<dbReference type="GeneID" id="106465832"/>
<proteinExistence type="predicted"/>